<accession>A0A0A9BRL9</accession>
<name>A0A0A9BRL9_ARUDO</name>
<proteinExistence type="predicted"/>
<reference evidence="1" key="2">
    <citation type="journal article" date="2015" name="Data Brief">
        <title>Shoot transcriptome of the giant reed, Arundo donax.</title>
        <authorList>
            <person name="Barrero R.A."/>
            <person name="Guerrero F.D."/>
            <person name="Moolhuijzen P."/>
            <person name="Goolsby J.A."/>
            <person name="Tidwell J."/>
            <person name="Bellgard S.E."/>
            <person name="Bellgard M.I."/>
        </authorList>
    </citation>
    <scope>NUCLEOTIDE SEQUENCE</scope>
    <source>
        <tissue evidence="1">Shoot tissue taken approximately 20 cm above the soil surface</tissue>
    </source>
</reference>
<dbReference type="EMBL" id="GBRH01235918">
    <property type="protein sequence ID" value="JAD61977.1"/>
    <property type="molecule type" value="Transcribed_RNA"/>
</dbReference>
<protein>
    <submittedName>
        <fullName evidence="1">Uncharacterized protein</fullName>
    </submittedName>
</protein>
<organism evidence="1">
    <name type="scientific">Arundo donax</name>
    <name type="common">Giant reed</name>
    <name type="synonym">Donax arundinaceus</name>
    <dbReference type="NCBI Taxonomy" id="35708"/>
    <lineage>
        <taxon>Eukaryota</taxon>
        <taxon>Viridiplantae</taxon>
        <taxon>Streptophyta</taxon>
        <taxon>Embryophyta</taxon>
        <taxon>Tracheophyta</taxon>
        <taxon>Spermatophyta</taxon>
        <taxon>Magnoliopsida</taxon>
        <taxon>Liliopsida</taxon>
        <taxon>Poales</taxon>
        <taxon>Poaceae</taxon>
        <taxon>PACMAD clade</taxon>
        <taxon>Arundinoideae</taxon>
        <taxon>Arundineae</taxon>
        <taxon>Arundo</taxon>
    </lineage>
</organism>
<sequence length="13" mass="1614">MQFPNSLTIRRNH</sequence>
<reference evidence="1" key="1">
    <citation type="submission" date="2014-09" db="EMBL/GenBank/DDBJ databases">
        <authorList>
            <person name="Magalhaes I.L.F."/>
            <person name="Oliveira U."/>
            <person name="Santos F.R."/>
            <person name="Vidigal T.H.D.A."/>
            <person name="Brescovit A.D."/>
            <person name="Santos A.J."/>
        </authorList>
    </citation>
    <scope>NUCLEOTIDE SEQUENCE</scope>
    <source>
        <tissue evidence="1">Shoot tissue taken approximately 20 cm above the soil surface</tissue>
    </source>
</reference>
<evidence type="ECO:0000313" key="1">
    <source>
        <dbReference type="EMBL" id="JAD61977.1"/>
    </source>
</evidence>